<proteinExistence type="inferred from homology"/>
<dbReference type="CDD" id="cd00190">
    <property type="entry name" value="Tryp_SPc"/>
    <property type="match status" value="1"/>
</dbReference>
<dbReference type="Gene3D" id="2.130.10.130">
    <property type="entry name" value="Integrin alpha, N-terminal"/>
    <property type="match status" value="2"/>
</dbReference>
<evidence type="ECO:0000313" key="5">
    <source>
        <dbReference type="EMBL" id="CAF3750854.1"/>
    </source>
</evidence>
<dbReference type="GO" id="GO:0004252">
    <property type="term" value="F:serine-type endopeptidase activity"/>
    <property type="evidence" value="ECO:0007669"/>
    <property type="project" value="InterPro"/>
</dbReference>
<dbReference type="PANTHER" id="PTHR24252">
    <property type="entry name" value="ACROSIN-RELATED"/>
    <property type="match status" value="1"/>
</dbReference>
<evidence type="ECO:0000313" key="6">
    <source>
        <dbReference type="Proteomes" id="UP000663869"/>
    </source>
</evidence>
<feature type="domain" description="Peptidase S1" evidence="4">
    <location>
        <begin position="317"/>
        <end position="564"/>
    </location>
</feature>
<dbReference type="Pfam" id="PF13517">
    <property type="entry name" value="FG-GAP_3"/>
    <property type="match status" value="1"/>
</dbReference>
<dbReference type="InterPro" id="IPR001314">
    <property type="entry name" value="Peptidase_S1A"/>
</dbReference>
<dbReference type="SMART" id="SM00020">
    <property type="entry name" value="Tryp_SPc"/>
    <property type="match status" value="1"/>
</dbReference>
<organism evidence="5 6">
    <name type="scientific">Rotaria socialis</name>
    <dbReference type="NCBI Taxonomy" id="392032"/>
    <lineage>
        <taxon>Eukaryota</taxon>
        <taxon>Metazoa</taxon>
        <taxon>Spiralia</taxon>
        <taxon>Gnathifera</taxon>
        <taxon>Rotifera</taxon>
        <taxon>Eurotatoria</taxon>
        <taxon>Bdelloidea</taxon>
        <taxon>Philodinida</taxon>
        <taxon>Philodinidae</taxon>
        <taxon>Rotaria</taxon>
    </lineage>
</organism>
<dbReference type="InterPro" id="IPR001254">
    <property type="entry name" value="Trypsin_dom"/>
</dbReference>
<dbReference type="InterPro" id="IPR013517">
    <property type="entry name" value="FG-GAP"/>
</dbReference>
<dbReference type="FunFam" id="2.40.10.10:FF:000002">
    <property type="entry name" value="Transmembrane protease serine"/>
    <property type="match status" value="1"/>
</dbReference>
<dbReference type="InterPro" id="IPR009003">
    <property type="entry name" value="Peptidase_S1_PA"/>
</dbReference>
<protein>
    <recommendedName>
        <fullName evidence="4">Peptidase S1 domain-containing protein</fullName>
    </recommendedName>
</protein>
<evidence type="ECO:0000256" key="2">
    <source>
        <dbReference type="ARBA" id="ARBA00023157"/>
    </source>
</evidence>
<keyword evidence="2" id="KW-1015">Disulfide bond</keyword>
<evidence type="ECO:0000256" key="3">
    <source>
        <dbReference type="ARBA" id="ARBA00024195"/>
    </source>
</evidence>
<keyword evidence="1" id="KW-0732">Signal</keyword>
<sequence>MNGVFASPIVFSTGSSRPVRINVVDLNNGTIFDITTVDYGTDSLNLFYGYVNGSFSLAGTYSTGYDSHPYSIDIDDLNNGVILDIPITNHGDYSTTRYNRRELLNYLSATVSILLGYGNSSFPNQTTYSTDRWPRPVPIGDFNNDRRQDILVATERDGTVSVFLGYGNRSFENQTTYSIGLWPGSVAIGDFNNDTRQDIAVTNAYGKTLSVILGYGNGTFSDKTTYLIDTGLTFINVGDFNNDTILDIIVANHGSDSVVGVGALNGDLLLDIIMANYGTNDIDILIGDGNGSFTPAADMTSDNAKCGISSQININSSLGSSKAIFHAWPWVASLRQKMSGTEAVHFCGGSIIAPRLVLTAAHCFHNVTIPTDPNYARRFGEVHLGQLGLTERGQRIAEWIKVIIPEKYRPFRPHDYSYDIALLILNKDIIDRQDSIICLPSHDTISHVGDYGTIVGWGINDETANEISNYMMQVTVPILDSTIDACNPSMLPPKNSTMTICAGILSGGIDACQGNSGGPLAQKFKNRWYNIGIVSHGIGCARTNSPGFYTRISAHINWLCKQVESEGEVLPVCFDIIPNSTTYKIQSS</sequence>
<gene>
    <name evidence="5" type="ORF">FME351_LOCUS30827</name>
</gene>
<dbReference type="PRINTS" id="PR00722">
    <property type="entry name" value="CHYMOTRYPSIN"/>
</dbReference>
<dbReference type="AlphaFoldDB" id="A0A818YJD0"/>
<dbReference type="Proteomes" id="UP000663869">
    <property type="component" value="Unassembled WGS sequence"/>
</dbReference>
<dbReference type="EMBL" id="CAJNYU010004404">
    <property type="protein sequence ID" value="CAF3750854.1"/>
    <property type="molecule type" value="Genomic_DNA"/>
</dbReference>
<dbReference type="InterPro" id="IPR028994">
    <property type="entry name" value="Integrin_alpha_N"/>
</dbReference>
<reference evidence="5" key="1">
    <citation type="submission" date="2021-02" db="EMBL/GenBank/DDBJ databases">
        <authorList>
            <person name="Nowell W R."/>
        </authorList>
    </citation>
    <scope>NUCLEOTIDE SEQUENCE</scope>
</reference>
<comment type="similarity">
    <text evidence="3">Belongs to the peptidase S1 family. CLIP subfamily.</text>
</comment>
<dbReference type="SUPFAM" id="SSF69318">
    <property type="entry name" value="Integrin alpha N-terminal domain"/>
    <property type="match status" value="1"/>
</dbReference>
<dbReference type="Gene3D" id="2.40.10.10">
    <property type="entry name" value="Trypsin-like serine proteases"/>
    <property type="match status" value="1"/>
</dbReference>
<dbReference type="PROSITE" id="PS50240">
    <property type="entry name" value="TRYPSIN_DOM"/>
    <property type="match status" value="1"/>
</dbReference>
<dbReference type="Pfam" id="PF00089">
    <property type="entry name" value="Trypsin"/>
    <property type="match status" value="1"/>
</dbReference>
<accession>A0A818YJD0</accession>
<name>A0A818YJD0_9BILA</name>
<dbReference type="PANTHER" id="PTHR24252:SF7">
    <property type="entry name" value="HYALIN"/>
    <property type="match status" value="1"/>
</dbReference>
<dbReference type="InterPro" id="IPR043504">
    <property type="entry name" value="Peptidase_S1_PA_chymotrypsin"/>
</dbReference>
<dbReference type="PROSITE" id="PS00134">
    <property type="entry name" value="TRYPSIN_HIS"/>
    <property type="match status" value="1"/>
</dbReference>
<comment type="caution">
    <text evidence="5">The sequence shown here is derived from an EMBL/GenBank/DDBJ whole genome shotgun (WGS) entry which is preliminary data.</text>
</comment>
<dbReference type="InterPro" id="IPR018114">
    <property type="entry name" value="TRYPSIN_HIS"/>
</dbReference>
<dbReference type="GO" id="GO:0006508">
    <property type="term" value="P:proteolysis"/>
    <property type="evidence" value="ECO:0007669"/>
    <property type="project" value="InterPro"/>
</dbReference>
<evidence type="ECO:0000259" key="4">
    <source>
        <dbReference type="PROSITE" id="PS50240"/>
    </source>
</evidence>
<evidence type="ECO:0000256" key="1">
    <source>
        <dbReference type="ARBA" id="ARBA00022729"/>
    </source>
</evidence>
<dbReference type="SUPFAM" id="SSF50494">
    <property type="entry name" value="Trypsin-like serine proteases"/>
    <property type="match status" value="1"/>
</dbReference>